<evidence type="ECO:0000313" key="1">
    <source>
        <dbReference type="EMBL" id="MCV9877966.1"/>
    </source>
</evidence>
<dbReference type="Proteomes" id="UP001165569">
    <property type="component" value="Unassembled WGS sequence"/>
</dbReference>
<dbReference type="InterPro" id="IPR042099">
    <property type="entry name" value="ANL_N_sf"/>
</dbReference>
<evidence type="ECO:0000313" key="2">
    <source>
        <dbReference type="EMBL" id="MCV9881470.1"/>
    </source>
</evidence>
<dbReference type="RefSeq" id="WP_264089175.1">
    <property type="nucleotide sequence ID" value="NZ_JAMPJT010000002.1"/>
</dbReference>
<dbReference type="EMBL" id="JAMPJU010000002">
    <property type="protein sequence ID" value="MCV9881470.1"/>
    <property type="molecule type" value="Genomic_DNA"/>
</dbReference>
<comment type="caution">
    <text evidence="1">The sequence shown here is derived from an EMBL/GenBank/DDBJ whole genome shotgun (WGS) entry which is preliminary data.</text>
</comment>
<keyword evidence="3" id="KW-1185">Reference proteome</keyword>
<sequence length="168" mass="19089">MYAIFKERIIEQAKKFYHQHYDFNAGNIGLEQLYTHQNNKIRDIVKYAAKNTPVYREPLKGLASADIEALTTNRMNDLPFTIKDDQRNHGASLASAPLNQSWIYYEATGATGKSTPCPRNEIDLIHNNIPLIIYCRNIFEQYGSNHIVGGMGPSELHSIGDTFEDVLK</sequence>
<dbReference type="Gene3D" id="3.40.50.12780">
    <property type="entry name" value="N-terminal domain of ligase-like"/>
    <property type="match status" value="1"/>
</dbReference>
<dbReference type="AlphaFoldDB" id="A0AA41Y229"/>
<evidence type="ECO:0000313" key="3">
    <source>
        <dbReference type="Proteomes" id="UP001165568"/>
    </source>
</evidence>
<name>A0AA41Y229_9GAMM</name>
<dbReference type="EMBL" id="JAMPJT010000002">
    <property type="protein sequence ID" value="MCV9877966.1"/>
    <property type="molecule type" value="Genomic_DNA"/>
</dbReference>
<proteinExistence type="predicted"/>
<organism evidence="1 4">
    <name type="scientific">Brenneria izbisi</name>
    <dbReference type="NCBI Taxonomy" id="2939450"/>
    <lineage>
        <taxon>Bacteria</taxon>
        <taxon>Pseudomonadati</taxon>
        <taxon>Pseudomonadota</taxon>
        <taxon>Gammaproteobacteria</taxon>
        <taxon>Enterobacterales</taxon>
        <taxon>Pectobacteriaceae</taxon>
        <taxon>Brenneria</taxon>
    </lineage>
</organism>
<gene>
    <name evidence="1" type="ORF">NC803_03780</name>
    <name evidence="2" type="ORF">NC856_04150</name>
</gene>
<dbReference type="Proteomes" id="UP001165568">
    <property type="component" value="Unassembled WGS sequence"/>
</dbReference>
<reference evidence="1" key="1">
    <citation type="submission" date="2022-04" db="EMBL/GenBank/DDBJ databases">
        <title>Brenneria sp. isolated from walnut trees in Serbia.</title>
        <authorList>
            <person name="Gasic K."/>
            <person name="Zlatkovic N."/>
            <person name="Kuzmanovic N."/>
        </authorList>
    </citation>
    <scope>NUCLEOTIDE SEQUENCE</scope>
    <source>
        <strain evidence="2">KBI 423</strain>
        <strain evidence="1">KBI 447</strain>
    </source>
</reference>
<accession>A0AA41Y229</accession>
<protein>
    <submittedName>
        <fullName evidence="1">Uncharacterized protein</fullName>
    </submittedName>
</protein>
<evidence type="ECO:0000313" key="4">
    <source>
        <dbReference type="Proteomes" id="UP001165569"/>
    </source>
</evidence>